<dbReference type="OrthoDB" id="9804026at2"/>
<dbReference type="PANTHER" id="PTHR43420">
    <property type="entry name" value="ACETYLTRANSFERASE"/>
    <property type="match status" value="1"/>
</dbReference>
<dbReference type="Pfam" id="PF00583">
    <property type="entry name" value="Acetyltransf_1"/>
    <property type="match status" value="1"/>
</dbReference>
<keyword evidence="2" id="KW-0012">Acyltransferase</keyword>
<dbReference type="STRING" id="441119.SAMN04488047_105200"/>
<evidence type="ECO:0000259" key="3">
    <source>
        <dbReference type="PROSITE" id="PS51186"/>
    </source>
</evidence>
<keyword evidence="5" id="KW-1185">Reference proteome</keyword>
<dbReference type="AlphaFoldDB" id="A0A1I5PR17"/>
<gene>
    <name evidence="4" type="ORF">SAMN04488047_105200</name>
</gene>
<proteinExistence type="predicted"/>
<evidence type="ECO:0000313" key="4">
    <source>
        <dbReference type="EMBL" id="SFP36036.1"/>
    </source>
</evidence>
<dbReference type="InterPro" id="IPR000182">
    <property type="entry name" value="GNAT_dom"/>
</dbReference>
<evidence type="ECO:0000256" key="1">
    <source>
        <dbReference type="ARBA" id="ARBA00022679"/>
    </source>
</evidence>
<organism evidence="4 5">
    <name type="scientific">Tranquillimonas alkanivorans</name>
    <dbReference type="NCBI Taxonomy" id="441119"/>
    <lineage>
        <taxon>Bacteria</taxon>
        <taxon>Pseudomonadati</taxon>
        <taxon>Pseudomonadota</taxon>
        <taxon>Alphaproteobacteria</taxon>
        <taxon>Rhodobacterales</taxon>
        <taxon>Roseobacteraceae</taxon>
        <taxon>Tranquillimonas</taxon>
    </lineage>
</organism>
<evidence type="ECO:0000313" key="5">
    <source>
        <dbReference type="Proteomes" id="UP000199356"/>
    </source>
</evidence>
<dbReference type="InterPro" id="IPR050680">
    <property type="entry name" value="YpeA/RimI_acetyltransf"/>
</dbReference>
<dbReference type="SUPFAM" id="SSF55729">
    <property type="entry name" value="Acyl-CoA N-acyltransferases (Nat)"/>
    <property type="match status" value="1"/>
</dbReference>
<name>A0A1I5PR17_9RHOB</name>
<sequence length="139" mass="14674">MTPAELAALHAVAMRIPRPWSATEFADLLTLPGVFLVTVPHGFALGRAVAGEAELLTLAVDPAHRRKGLGARALAAFEAEARARDAVEAHLEVAADNAAARALYARAGWAETGCRPRYYRVTEGGAVDAVLMHRHLGAG</sequence>
<reference evidence="4 5" key="1">
    <citation type="submission" date="2016-10" db="EMBL/GenBank/DDBJ databases">
        <authorList>
            <person name="de Groot N.N."/>
        </authorList>
    </citation>
    <scope>NUCLEOTIDE SEQUENCE [LARGE SCALE GENOMIC DNA]</scope>
    <source>
        <strain evidence="4 5">DSM 19547</strain>
    </source>
</reference>
<protein>
    <submittedName>
        <fullName evidence="4">Ribosomal-protein-alanine N-acetyltransferase</fullName>
    </submittedName>
</protein>
<keyword evidence="1 4" id="KW-0808">Transferase</keyword>
<dbReference type="PROSITE" id="PS51186">
    <property type="entry name" value="GNAT"/>
    <property type="match status" value="1"/>
</dbReference>
<accession>A0A1I5PR17</accession>
<feature type="domain" description="N-acetyltransferase" evidence="3">
    <location>
        <begin position="1"/>
        <end position="137"/>
    </location>
</feature>
<dbReference type="EMBL" id="FOXA01000005">
    <property type="protein sequence ID" value="SFP36036.1"/>
    <property type="molecule type" value="Genomic_DNA"/>
</dbReference>
<dbReference type="Gene3D" id="3.40.630.30">
    <property type="match status" value="1"/>
</dbReference>
<dbReference type="InterPro" id="IPR016181">
    <property type="entry name" value="Acyl_CoA_acyltransferase"/>
</dbReference>
<dbReference type="RefSeq" id="WP_093420506.1">
    <property type="nucleotide sequence ID" value="NZ_FOXA01000005.1"/>
</dbReference>
<dbReference type="Proteomes" id="UP000199356">
    <property type="component" value="Unassembled WGS sequence"/>
</dbReference>
<dbReference type="GO" id="GO:0016747">
    <property type="term" value="F:acyltransferase activity, transferring groups other than amino-acyl groups"/>
    <property type="evidence" value="ECO:0007669"/>
    <property type="project" value="InterPro"/>
</dbReference>
<evidence type="ECO:0000256" key="2">
    <source>
        <dbReference type="ARBA" id="ARBA00023315"/>
    </source>
</evidence>
<dbReference type="PANTHER" id="PTHR43420:SF12">
    <property type="entry name" value="N-ACETYLTRANSFERASE DOMAIN-CONTAINING PROTEIN"/>
    <property type="match status" value="1"/>
</dbReference>